<evidence type="ECO:0000313" key="2">
    <source>
        <dbReference type="EMBL" id="KOS22834.1"/>
    </source>
</evidence>
<comment type="caution">
    <text evidence="2">The sequence shown here is derived from an EMBL/GenBank/DDBJ whole genome shotgun (WGS) entry which is preliminary data.</text>
</comment>
<protein>
    <recommendedName>
        <fullName evidence="4">Cerato-platanin</fullName>
    </recommendedName>
</protein>
<keyword evidence="1" id="KW-0732">Signal</keyword>
<dbReference type="PANTHER" id="PTHR38850">
    <property type="entry name" value="CERATO-PLATANIN"/>
    <property type="match status" value="1"/>
</dbReference>
<dbReference type="STRING" id="150374.A0A0M8N8D3"/>
<keyword evidence="3" id="KW-1185">Reference proteome</keyword>
<evidence type="ECO:0000256" key="1">
    <source>
        <dbReference type="SAM" id="SignalP"/>
    </source>
</evidence>
<reference evidence="2 3" key="1">
    <citation type="submission" date="2015-07" db="EMBL/GenBank/DDBJ databases">
        <title>The genome of the fungus Escovopsis weberi, a specialized disease agent of ant agriculture.</title>
        <authorList>
            <person name="de Man T.J."/>
            <person name="Stajich J.E."/>
            <person name="Kubicek C.P."/>
            <person name="Chenthamara K."/>
            <person name="Atanasova L."/>
            <person name="Druzhinina I.S."/>
            <person name="Birnbaum S."/>
            <person name="Barribeau S.M."/>
            <person name="Teiling C."/>
            <person name="Suen G."/>
            <person name="Currie C."/>
            <person name="Gerardo N.M."/>
        </authorList>
    </citation>
    <scope>NUCLEOTIDE SEQUENCE [LARGE SCALE GENOMIC DNA]</scope>
</reference>
<proteinExistence type="predicted"/>
<accession>A0A0M8N8D3</accession>
<dbReference type="PANTHER" id="PTHR38850:SF2">
    <property type="entry name" value="CERATO-PLATANIN"/>
    <property type="match status" value="1"/>
</dbReference>
<dbReference type="EMBL" id="LGSR01000002">
    <property type="protein sequence ID" value="KOS22834.1"/>
    <property type="molecule type" value="Genomic_DNA"/>
</dbReference>
<organism evidence="2 3">
    <name type="scientific">Escovopsis weberi</name>
    <dbReference type="NCBI Taxonomy" id="150374"/>
    <lineage>
        <taxon>Eukaryota</taxon>
        <taxon>Fungi</taxon>
        <taxon>Dikarya</taxon>
        <taxon>Ascomycota</taxon>
        <taxon>Pezizomycotina</taxon>
        <taxon>Sordariomycetes</taxon>
        <taxon>Hypocreomycetidae</taxon>
        <taxon>Hypocreales</taxon>
        <taxon>Hypocreaceae</taxon>
        <taxon>Escovopsis</taxon>
    </lineage>
</organism>
<name>A0A0M8N8D3_ESCWE</name>
<gene>
    <name evidence="2" type="ORF">ESCO_003434</name>
</gene>
<sequence length="204" mass="21761">MFTSVLATVLAASSVVSAAAVRRGATTVSVTPHDSYSSSVGVLGCKINTNQVVYWPWPVDCDNICVKVTNEDRSLYLLHVDQSGGAFDMSYEAWVGGGVNMQYENVPASYCSGLLDDGKLPLSASNSMNYLASCLAQPSSWVAGNYQLFNVLDSQCHWGYNETCTLDLSVSNQPTCKHQLGVPVATVGLNVTNIQYATGLEVSA</sequence>
<dbReference type="OrthoDB" id="5370830at2759"/>
<dbReference type="AlphaFoldDB" id="A0A0M8N8D3"/>
<evidence type="ECO:0000313" key="3">
    <source>
        <dbReference type="Proteomes" id="UP000053831"/>
    </source>
</evidence>
<feature type="chain" id="PRO_5005818955" description="Cerato-platanin" evidence="1">
    <location>
        <begin position="19"/>
        <end position="204"/>
    </location>
</feature>
<dbReference type="Proteomes" id="UP000053831">
    <property type="component" value="Unassembled WGS sequence"/>
</dbReference>
<evidence type="ECO:0008006" key="4">
    <source>
        <dbReference type="Google" id="ProtNLM"/>
    </source>
</evidence>
<feature type="signal peptide" evidence="1">
    <location>
        <begin position="1"/>
        <end position="18"/>
    </location>
</feature>